<feature type="transmembrane region" description="Helical" evidence="1">
    <location>
        <begin position="128"/>
        <end position="155"/>
    </location>
</feature>
<organism evidence="2 3">
    <name type="scientific">Dictyobacter alpinus</name>
    <dbReference type="NCBI Taxonomy" id="2014873"/>
    <lineage>
        <taxon>Bacteria</taxon>
        <taxon>Bacillati</taxon>
        <taxon>Chloroflexota</taxon>
        <taxon>Ktedonobacteria</taxon>
        <taxon>Ktedonobacterales</taxon>
        <taxon>Dictyobacteraceae</taxon>
        <taxon>Dictyobacter</taxon>
    </lineage>
</organism>
<accession>A0A402BFQ0</accession>
<dbReference type="PROSITE" id="PS51257">
    <property type="entry name" value="PROKAR_LIPOPROTEIN"/>
    <property type="match status" value="1"/>
</dbReference>
<comment type="caution">
    <text evidence="2">The sequence shown here is derived from an EMBL/GenBank/DDBJ whole genome shotgun (WGS) entry which is preliminary data.</text>
</comment>
<evidence type="ECO:0000256" key="1">
    <source>
        <dbReference type="SAM" id="Phobius"/>
    </source>
</evidence>
<feature type="transmembrane region" description="Helical" evidence="1">
    <location>
        <begin position="12"/>
        <end position="38"/>
    </location>
</feature>
<reference evidence="3" key="1">
    <citation type="submission" date="2018-12" db="EMBL/GenBank/DDBJ databases">
        <title>Tengunoibacter tsumagoiensis gen. nov., sp. nov., Dictyobacter kobayashii sp. nov., D. alpinus sp. nov., and D. joshuensis sp. nov. and description of Dictyobacteraceae fam. nov. within the order Ktedonobacterales isolated from Tengu-no-mugimeshi.</title>
        <authorList>
            <person name="Wang C.M."/>
            <person name="Zheng Y."/>
            <person name="Sakai Y."/>
            <person name="Toyoda A."/>
            <person name="Minakuchi Y."/>
            <person name="Abe K."/>
            <person name="Yokota A."/>
            <person name="Yabe S."/>
        </authorList>
    </citation>
    <scope>NUCLEOTIDE SEQUENCE [LARGE SCALE GENOMIC DNA]</scope>
    <source>
        <strain evidence="3">Uno16</strain>
    </source>
</reference>
<dbReference type="Proteomes" id="UP000287171">
    <property type="component" value="Unassembled WGS sequence"/>
</dbReference>
<evidence type="ECO:0000313" key="2">
    <source>
        <dbReference type="EMBL" id="GCE30228.1"/>
    </source>
</evidence>
<dbReference type="RefSeq" id="WP_126630378.1">
    <property type="nucleotide sequence ID" value="NZ_BIFT01000002.1"/>
</dbReference>
<keyword evidence="1" id="KW-1133">Transmembrane helix</keyword>
<keyword evidence="3" id="KW-1185">Reference proteome</keyword>
<dbReference type="EMBL" id="BIFT01000002">
    <property type="protein sequence ID" value="GCE30228.1"/>
    <property type="molecule type" value="Genomic_DNA"/>
</dbReference>
<keyword evidence="1" id="KW-0472">Membrane</keyword>
<protein>
    <recommendedName>
        <fullName evidence="4">DUF2975 domain-containing protein</fullName>
    </recommendedName>
</protein>
<evidence type="ECO:0008006" key="4">
    <source>
        <dbReference type="Google" id="ProtNLM"/>
    </source>
</evidence>
<name>A0A402BFQ0_9CHLR</name>
<feature type="transmembrane region" description="Helical" evidence="1">
    <location>
        <begin position="50"/>
        <end position="72"/>
    </location>
</feature>
<dbReference type="AlphaFoldDB" id="A0A402BFQ0"/>
<evidence type="ECO:0000313" key="3">
    <source>
        <dbReference type="Proteomes" id="UP000287171"/>
    </source>
</evidence>
<keyword evidence="1" id="KW-0812">Transmembrane</keyword>
<sequence length="162" mass="18102">MKITIGPISLDLLLCLRLWWPAIVFIVSCAGVFLPFSLFLPVVDQIAPRFIGGVWFLLLIFYVILGVAFTYFAARLLRRSFGSEEWRVQKHMVILSGFPFYAFRLVLLVTGIYVLLNPALSAVEMIGAVVAISFIGTVGFALISCSYVFLALFFLRRSPAVV</sequence>
<proteinExistence type="predicted"/>
<gene>
    <name evidence="2" type="ORF">KDA_57120</name>
</gene>
<feature type="transmembrane region" description="Helical" evidence="1">
    <location>
        <begin position="93"/>
        <end position="116"/>
    </location>
</feature>